<evidence type="ECO:0000256" key="3">
    <source>
        <dbReference type="ARBA" id="ARBA00022833"/>
    </source>
</evidence>
<evidence type="ECO:0000256" key="1">
    <source>
        <dbReference type="ARBA" id="ARBA00022723"/>
    </source>
</evidence>
<dbReference type="InterPro" id="IPR003613">
    <property type="entry name" value="Ubox_domain"/>
</dbReference>
<dbReference type="GO" id="GO:0008270">
    <property type="term" value="F:zinc ion binding"/>
    <property type="evidence" value="ECO:0007669"/>
    <property type="project" value="UniProtKB-KW"/>
</dbReference>
<evidence type="ECO:0000256" key="4">
    <source>
        <dbReference type="PROSITE-ProRule" id="PRU00207"/>
    </source>
</evidence>
<dbReference type="SMART" id="SM00504">
    <property type="entry name" value="Ubox"/>
    <property type="match status" value="1"/>
</dbReference>
<dbReference type="InterPro" id="IPR013083">
    <property type="entry name" value="Znf_RING/FYVE/PHD"/>
</dbReference>
<dbReference type="PANTHER" id="PTHR10131">
    <property type="entry name" value="TNF RECEPTOR ASSOCIATED FACTOR"/>
    <property type="match status" value="1"/>
</dbReference>
<dbReference type="AlphaFoldDB" id="A0A815W867"/>
<gene>
    <name evidence="8" type="ORF">EDS130_LOCUS34343</name>
    <name evidence="9" type="ORF">XAT740_LOCUS42244</name>
</gene>
<dbReference type="Pfam" id="PF02176">
    <property type="entry name" value="zf-TRAF"/>
    <property type="match status" value="1"/>
</dbReference>
<evidence type="ECO:0000259" key="6">
    <source>
        <dbReference type="PROSITE" id="PS50089"/>
    </source>
</evidence>
<accession>A0A815W867</accession>
<dbReference type="EMBL" id="CAJNOJ010000286">
    <property type="protein sequence ID" value="CAF1370450.1"/>
    <property type="molecule type" value="Genomic_DNA"/>
</dbReference>
<dbReference type="PROSITE" id="PS50145">
    <property type="entry name" value="ZF_TRAF"/>
    <property type="match status" value="1"/>
</dbReference>
<keyword evidence="1 4" id="KW-0479">Metal-binding</keyword>
<dbReference type="OrthoDB" id="6105938at2759"/>
<proteinExistence type="predicted"/>
<organism evidence="9 10">
    <name type="scientific">Adineta ricciae</name>
    <name type="common">Rotifer</name>
    <dbReference type="NCBI Taxonomy" id="249248"/>
    <lineage>
        <taxon>Eukaryota</taxon>
        <taxon>Metazoa</taxon>
        <taxon>Spiralia</taxon>
        <taxon>Gnathifera</taxon>
        <taxon>Rotifera</taxon>
        <taxon>Eurotatoria</taxon>
        <taxon>Bdelloidea</taxon>
        <taxon>Adinetida</taxon>
        <taxon>Adinetidae</taxon>
        <taxon>Adineta</taxon>
    </lineage>
</organism>
<keyword evidence="3 4" id="KW-0862">Zinc</keyword>
<dbReference type="EMBL" id="CAJNOR010005043">
    <property type="protein sequence ID" value="CAF1541895.1"/>
    <property type="molecule type" value="Genomic_DNA"/>
</dbReference>
<dbReference type="InterPro" id="IPR001293">
    <property type="entry name" value="Znf_TRAF"/>
</dbReference>
<protein>
    <submittedName>
        <fullName evidence="9">Uncharacterized protein</fullName>
    </submittedName>
</protein>
<keyword evidence="2 4" id="KW-0863">Zinc-finger</keyword>
<dbReference type="InterPro" id="IPR017907">
    <property type="entry name" value="Znf_RING_CS"/>
</dbReference>
<feature type="coiled-coil region" evidence="5">
    <location>
        <begin position="147"/>
        <end position="174"/>
    </location>
</feature>
<evidence type="ECO:0000256" key="5">
    <source>
        <dbReference type="SAM" id="Coils"/>
    </source>
</evidence>
<sequence>MANNTNYEYVNETSIEPEFICIVCSSPFIDPLRTPCRHSFCRRCITKWIFGGNSSCPICRKHIGSINSLTQATHSVKNFVEHLPVKCTLCETTNIRRRDFHEHIEKTCPKVHVSCSAADIKCPWKGTRDQLANHESKCTFEPLRSTLTEIINENQQLKERINDQHDTIVQLMIQLSNYTNTSIECSNCRNCFYLEKDNRNTAGYYRAYADNQSTYGNDGSLNLSVSVELCTCHCH</sequence>
<dbReference type="Gene3D" id="3.30.40.10">
    <property type="entry name" value="Zinc/RING finger domain, C3HC4 (zinc finger)"/>
    <property type="match status" value="2"/>
</dbReference>
<dbReference type="InterPro" id="IPR018957">
    <property type="entry name" value="Znf_C3HC4_RING-type"/>
</dbReference>
<dbReference type="Proteomes" id="UP000663852">
    <property type="component" value="Unassembled WGS sequence"/>
</dbReference>
<evidence type="ECO:0000313" key="9">
    <source>
        <dbReference type="EMBL" id="CAF1541895.1"/>
    </source>
</evidence>
<evidence type="ECO:0000313" key="10">
    <source>
        <dbReference type="Proteomes" id="UP000663828"/>
    </source>
</evidence>
<evidence type="ECO:0000259" key="7">
    <source>
        <dbReference type="PROSITE" id="PS50145"/>
    </source>
</evidence>
<feature type="domain" description="RING-type" evidence="6">
    <location>
        <begin position="21"/>
        <end position="60"/>
    </location>
</feature>
<comment type="caution">
    <text evidence="9">The sequence shown here is derived from an EMBL/GenBank/DDBJ whole genome shotgun (WGS) entry which is preliminary data.</text>
</comment>
<dbReference type="GO" id="GO:0016567">
    <property type="term" value="P:protein ubiquitination"/>
    <property type="evidence" value="ECO:0007669"/>
    <property type="project" value="InterPro"/>
</dbReference>
<dbReference type="SUPFAM" id="SSF49599">
    <property type="entry name" value="TRAF domain-like"/>
    <property type="match status" value="1"/>
</dbReference>
<dbReference type="PROSITE" id="PS00518">
    <property type="entry name" value="ZF_RING_1"/>
    <property type="match status" value="1"/>
</dbReference>
<dbReference type="SMART" id="SM00184">
    <property type="entry name" value="RING"/>
    <property type="match status" value="1"/>
</dbReference>
<keyword evidence="5" id="KW-0175">Coiled coil</keyword>
<reference evidence="9" key="1">
    <citation type="submission" date="2021-02" db="EMBL/GenBank/DDBJ databases">
        <authorList>
            <person name="Nowell W R."/>
        </authorList>
    </citation>
    <scope>NUCLEOTIDE SEQUENCE</scope>
</reference>
<evidence type="ECO:0000256" key="2">
    <source>
        <dbReference type="ARBA" id="ARBA00022771"/>
    </source>
</evidence>
<dbReference type="Pfam" id="PF00097">
    <property type="entry name" value="zf-C3HC4"/>
    <property type="match status" value="1"/>
</dbReference>
<name>A0A815W867_ADIRI</name>
<dbReference type="InterPro" id="IPR001841">
    <property type="entry name" value="Znf_RING"/>
</dbReference>
<feature type="domain" description="TRAF-type" evidence="7">
    <location>
        <begin position="73"/>
        <end position="122"/>
    </location>
</feature>
<dbReference type="SUPFAM" id="SSF57850">
    <property type="entry name" value="RING/U-box"/>
    <property type="match status" value="1"/>
</dbReference>
<dbReference type="Proteomes" id="UP000663828">
    <property type="component" value="Unassembled WGS sequence"/>
</dbReference>
<feature type="zinc finger region" description="TRAF-type" evidence="4">
    <location>
        <begin position="73"/>
        <end position="122"/>
    </location>
</feature>
<dbReference type="PANTHER" id="PTHR10131:SF94">
    <property type="entry name" value="TNF RECEPTOR-ASSOCIATED FACTOR 4"/>
    <property type="match status" value="1"/>
</dbReference>
<keyword evidence="10" id="KW-1185">Reference proteome</keyword>
<dbReference type="GO" id="GO:0004842">
    <property type="term" value="F:ubiquitin-protein transferase activity"/>
    <property type="evidence" value="ECO:0007669"/>
    <property type="project" value="InterPro"/>
</dbReference>
<dbReference type="PROSITE" id="PS50089">
    <property type="entry name" value="ZF_RING_2"/>
    <property type="match status" value="1"/>
</dbReference>
<evidence type="ECO:0000313" key="8">
    <source>
        <dbReference type="EMBL" id="CAF1370450.1"/>
    </source>
</evidence>